<keyword evidence="11" id="KW-0915">Sodium</keyword>
<keyword evidence="13 18" id="KW-0472">Membrane</keyword>
<evidence type="ECO:0000256" key="12">
    <source>
        <dbReference type="ARBA" id="ARBA00023065"/>
    </source>
</evidence>
<keyword evidence="16" id="KW-0739">Sodium transport</keyword>
<keyword evidence="9" id="KW-0735">Signal-anchor</keyword>
<evidence type="ECO:0000313" key="19">
    <source>
        <dbReference type="EMBL" id="MUP40380.1"/>
    </source>
</evidence>
<reference evidence="19" key="1">
    <citation type="submission" date="2018-11" db="EMBL/GenBank/DDBJ databases">
        <title>Venom-gland transcriptomics and venom proteomics of the Florida green centipede (Hemiscolopendra marginata) reveal sex-based variation in a centipede venom.</title>
        <authorList>
            <person name="Nystrom G.S."/>
            <person name="Ward M.J."/>
            <person name="Ellsworth S.A."/>
            <person name="Rokyta D.R."/>
        </authorList>
    </citation>
    <scope>NUCLEOTIDE SEQUENCE</scope>
    <source>
        <tissue evidence="19">Venom gland</tissue>
    </source>
</reference>
<dbReference type="InterPro" id="IPR000402">
    <property type="entry name" value="Na/K_ATPase_sub_beta"/>
</dbReference>
<evidence type="ECO:0000256" key="3">
    <source>
        <dbReference type="ARBA" id="ARBA00022448"/>
    </source>
</evidence>
<evidence type="ECO:0000256" key="13">
    <source>
        <dbReference type="ARBA" id="ARBA00023136"/>
    </source>
</evidence>
<evidence type="ECO:0000256" key="8">
    <source>
        <dbReference type="ARBA" id="ARBA00022958"/>
    </source>
</evidence>
<keyword evidence="4" id="KW-1003">Cell membrane</keyword>
<sequence length="322" mass="37479">MADEKKSEELQQQYYLPPPKLSKWEGFKLFMWDSERREFMGRTAGSWGKVGLFYLIFYAGLSAFFAVMLVIFYQTLDNYEPKWQQERSVIGTNPGLGFRPMPPEQIAESTLIWFKHGESGGNWKFYKDALTDHLREYEPGRQDSQHFKSCDAGETSDAKSCFFTLDYDNWGACKADDHFGFRDGTPCILIKMNRIFGWKPELYGVNETIPDETIELKRVRKQHASDSSRNQTTEMVWVTCEGENPADRENIGEIDYFPFAGLPGKYFPYKNVQGYLSPFVFAQFKSLQKNVLINIECRAWAKNIKHARMERRGSVHFELMVD</sequence>
<evidence type="ECO:0000256" key="6">
    <source>
        <dbReference type="ARBA" id="ARBA00022607"/>
    </source>
</evidence>
<accession>A0A646QIL4</accession>
<comment type="subcellular location">
    <subcellularLocation>
        <location evidence="1">Cell membrane</location>
        <topology evidence="1">Single-pass type II membrane protein</topology>
    </subcellularLocation>
</comment>
<dbReference type="GO" id="GO:0005890">
    <property type="term" value="C:sodium:potassium-exchanging ATPase complex"/>
    <property type="evidence" value="ECO:0007669"/>
    <property type="project" value="InterPro"/>
</dbReference>
<dbReference type="GO" id="GO:0030007">
    <property type="term" value="P:intracellular potassium ion homeostasis"/>
    <property type="evidence" value="ECO:0007669"/>
    <property type="project" value="TreeGrafter"/>
</dbReference>
<evidence type="ECO:0000256" key="2">
    <source>
        <dbReference type="ARBA" id="ARBA00005876"/>
    </source>
</evidence>
<dbReference type="Pfam" id="PF00287">
    <property type="entry name" value="Na_K-ATPase"/>
    <property type="match status" value="1"/>
</dbReference>
<dbReference type="InterPro" id="IPR038702">
    <property type="entry name" value="Na/K_ATPase_sub_beta_sf"/>
</dbReference>
<evidence type="ECO:0000256" key="7">
    <source>
        <dbReference type="ARBA" id="ARBA00022692"/>
    </source>
</evidence>
<dbReference type="Gene3D" id="2.60.40.1660">
    <property type="entry name" value="Na, k-atpase alpha subunit"/>
    <property type="match status" value="1"/>
</dbReference>
<dbReference type="GO" id="GO:0036376">
    <property type="term" value="P:sodium ion export across plasma membrane"/>
    <property type="evidence" value="ECO:0007669"/>
    <property type="project" value="TreeGrafter"/>
</dbReference>
<evidence type="ECO:0000256" key="16">
    <source>
        <dbReference type="ARBA" id="ARBA00023201"/>
    </source>
</evidence>
<keyword evidence="6" id="KW-0740">Sodium/potassium transport</keyword>
<keyword evidence="14" id="KW-1015">Disulfide bond</keyword>
<feature type="transmembrane region" description="Helical" evidence="18">
    <location>
        <begin position="52"/>
        <end position="73"/>
    </location>
</feature>
<keyword evidence="10 18" id="KW-1133">Transmembrane helix</keyword>
<protein>
    <submittedName>
        <fullName evidence="19">ATPase-b2</fullName>
    </submittedName>
</protein>
<evidence type="ECO:0000256" key="9">
    <source>
        <dbReference type="ARBA" id="ARBA00022968"/>
    </source>
</evidence>
<dbReference type="PANTHER" id="PTHR11523">
    <property type="entry name" value="SODIUM/POTASSIUM-DEPENDENT ATPASE BETA SUBUNIT"/>
    <property type="match status" value="1"/>
</dbReference>
<evidence type="ECO:0000256" key="1">
    <source>
        <dbReference type="ARBA" id="ARBA00004401"/>
    </source>
</evidence>
<keyword evidence="7 18" id="KW-0812">Transmembrane</keyword>
<keyword evidence="5" id="KW-0633">Potassium transport</keyword>
<keyword evidence="3" id="KW-0813">Transport</keyword>
<keyword evidence="12" id="KW-0406">Ion transport</keyword>
<dbReference type="GO" id="GO:0001671">
    <property type="term" value="F:ATPase activator activity"/>
    <property type="evidence" value="ECO:0007669"/>
    <property type="project" value="TreeGrafter"/>
</dbReference>
<keyword evidence="15" id="KW-0325">Glycoprotein</keyword>
<comment type="similarity">
    <text evidence="2">Belongs to the X(+)/potassium ATPases subunit beta family.</text>
</comment>
<evidence type="ECO:0000256" key="14">
    <source>
        <dbReference type="ARBA" id="ARBA00023157"/>
    </source>
</evidence>
<organism evidence="19">
    <name type="scientific">Hemiscolopendra marginata</name>
    <dbReference type="NCBI Taxonomy" id="943146"/>
    <lineage>
        <taxon>Eukaryota</taxon>
        <taxon>Metazoa</taxon>
        <taxon>Ecdysozoa</taxon>
        <taxon>Arthropoda</taxon>
        <taxon>Myriapoda</taxon>
        <taxon>Chilopoda</taxon>
        <taxon>Pleurostigmophora</taxon>
        <taxon>Scolopendromorpha</taxon>
        <taxon>Scolopendridae</taxon>
        <taxon>Hemiscolopendra</taxon>
    </lineage>
</organism>
<evidence type="ECO:0000256" key="4">
    <source>
        <dbReference type="ARBA" id="ARBA00022475"/>
    </source>
</evidence>
<keyword evidence="8" id="KW-0630">Potassium</keyword>
<dbReference type="PROSITE" id="PS00390">
    <property type="entry name" value="ATPASE_NA_K_BETA_1"/>
    <property type="match status" value="1"/>
</dbReference>
<dbReference type="PANTHER" id="PTHR11523:SF28">
    <property type="entry name" value="NA_K-ATPASE BETA SUBUNIT ISOFORM 4-RELATED"/>
    <property type="match status" value="1"/>
</dbReference>
<evidence type="ECO:0000256" key="15">
    <source>
        <dbReference type="ARBA" id="ARBA00023180"/>
    </source>
</evidence>
<evidence type="ECO:0000256" key="5">
    <source>
        <dbReference type="ARBA" id="ARBA00022538"/>
    </source>
</evidence>
<proteinExistence type="inferred from homology"/>
<comment type="function">
    <text evidence="17">This is the non-catalytic component of the active enzyme, which catalyzes the hydrolysis of ATP coupled with the exchange of Na(+) and K(+) ions across the plasma membrane. The beta subunit regulates, through assembly of alpha/beta heterodimers, the number of sodium pumps transported to the plasma membrane.</text>
</comment>
<dbReference type="AlphaFoldDB" id="A0A646QIL4"/>
<dbReference type="EMBL" id="GHBY01000203">
    <property type="protein sequence ID" value="MUP40380.1"/>
    <property type="molecule type" value="Transcribed_RNA"/>
</dbReference>
<evidence type="ECO:0000256" key="18">
    <source>
        <dbReference type="SAM" id="Phobius"/>
    </source>
</evidence>
<dbReference type="FunFam" id="2.60.40.1660:FF:000004">
    <property type="entry name" value="sodium/potassium-transporting ATPase subunit beta-2"/>
    <property type="match status" value="1"/>
</dbReference>
<evidence type="ECO:0000256" key="10">
    <source>
        <dbReference type="ARBA" id="ARBA00022989"/>
    </source>
</evidence>
<evidence type="ECO:0000256" key="11">
    <source>
        <dbReference type="ARBA" id="ARBA00023053"/>
    </source>
</evidence>
<evidence type="ECO:0000256" key="17">
    <source>
        <dbReference type="ARBA" id="ARBA00025540"/>
    </source>
</evidence>
<name>A0A646QIL4_9MYRI</name>
<dbReference type="GO" id="GO:0006883">
    <property type="term" value="P:intracellular sodium ion homeostasis"/>
    <property type="evidence" value="ECO:0007669"/>
    <property type="project" value="TreeGrafter"/>
</dbReference>
<dbReference type="GO" id="GO:1990573">
    <property type="term" value="P:potassium ion import across plasma membrane"/>
    <property type="evidence" value="ECO:0007669"/>
    <property type="project" value="TreeGrafter"/>
</dbReference>